<dbReference type="AlphaFoldDB" id="A0A0S2KCX2"/>
<evidence type="ECO:0000256" key="2">
    <source>
        <dbReference type="ARBA" id="ARBA00002876"/>
    </source>
</evidence>
<dbReference type="EMBL" id="CP013189">
    <property type="protein sequence ID" value="ALO46160.1"/>
    <property type="molecule type" value="Genomic_DNA"/>
</dbReference>
<name>A0A0S2KCX2_9GAMM</name>
<evidence type="ECO:0000313" key="13">
    <source>
        <dbReference type="Proteomes" id="UP000065641"/>
    </source>
</evidence>
<sequence>MTSRPEHTRAQRPENTEQGGVRTGVQFLNVPEHAHEQRLDNFLSSRLAGLPKSHLYRLIRKGEIRVNKKRCKPDTRVISGDIVRVAPLRLAQRDNIVAPGAGLQKTLADNVLFEDDQLIIINKPAGLAVHTGTGSPTGVIEVMRFMAGEGGYRELVHRLDKETSGCLMIAKTGTALKALQDDLKHKRIQKTYLAIVHGRWPASIRRINAALTKFQPHEGERIVKTDRKQGKPSETRFEPIETFEHASLIKAMPLTGRTHQIRVHCQTAGHPIIGDSKYTFHGPQHFQDVQFLNLHASELVFTHPGNQLRMTVTAPLRGEMQELVHTLREKAAGNQ</sequence>
<dbReference type="GO" id="GO:0000455">
    <property type="term" value="P:enzyme-directed rRNA pseudouridine synthesis"/>
    <property type="evidence" value="ECO:0007669"/>
    <property type="project" value="UniProtKB-ARBA"/>
</dbReference>
<dbReference type="PROSITE" id="PS01129">
    <property type="entry name" value="PSI_RLU"/>
    <property type="match status" value="1"/>
</dbReference>
<feature type="compositionally biased region" description="Basic and acidic residues" evidence="10">
    <location>
        <begin position="1"/>
        <end position="15"/>
    </location>
</feature>
<comment type="similarity">
    <text evidence="3 9">Belongs to the pseudouridine synthase RluA family.</text>
</comment>
<dbReference type="Gene3D" id="3.30.2350.10">
    <property type="entry name" value="Pseudouridine synthase"/>
    <property type="match status" value="1"/>
</dbReference>
<dbReference type="Pfam" id="PF01479">
    <property type="entry name" value="S4"/>
    <property type="match status" value="1"/>
</dbReference>
<dbReference type="SUPFAM" id="SSF55174">
    <property type="entry name" value="Alpha-L RNA-binding motif"/>
    <property type="match status" value="1"/>
</dbReference>
<dbReference type="SUPFAM" id="SSF55120">
    <property type="entry name" value="Pseudouridine synthase"/>
    <property type="match status" value="1"/>
</dbReference>
<dbReference type="PANTHER" id="PTHR21600:SF92">
    <property type="entry name" value="RIBOSOMAL LARGE SUBUNIT PSEUDOURIDINE SYNTHASE C"/>
    <property type="match status" value="1"/>
</dbReference>
<protein>
    <recommendedName>
        <fullName evidence="9">Pseudouridine synthase</fullName>
        <ecNumber evidence="9">5.4.99.-</ecNumber>
    </recommendedName>
</protein>
<evidence type="ECO:0000256" key="5">
    <source>
        <dbReference type="ARBA" id="ARBA00022884"/>
    </source>
</evidence>
<feature type="active site" evidence="7">
    <location>
        <position position="160"/>
    </location>
</feature>
<dbReference type="SMART" id="SM00363">
    <property type="entry name" value="S4"/>
    <property type="match status" value="1"/>
</dbReference>
<evidence type="ECO:0000256" key="7">
    <source>
        <dbReference type="PIRSR" id="PIRSR606225-1"/>
    </source>
</evidence>
<evidence type="ECO:0000256" key="6">
    <source>
        <dbReference type="ARBA" id="ARBA00023235"/>
    </source>
</evidence>
<dbReference type="Pfam" id="PF00849">
    <property type="entry name" value="PseudoU_synth_2"/>
    <property type="match status" value="1"/>
</dbReference>
<evidence type="ECO:0000256" key="9">
    <source>
        <dbReference type="RuleBase" id="RU362028"/>
    </source>
</evidence>
<gene>
    <name evidence="12" type="ORF">PS2015_1503</name>
</gene>
<dbReference type="KEGG" id="pspi:PS2015_1503"/>
<evidence type="ECO:0000313" key="12">
    <source>
        <dbReference type="EMBL" id="ALO46160.1"/>
    </source>
</evidence>
<keyword evidence="4" id="KW-0698">rRNA processing</keyword>
<evidence type="ECO:0000256" key="3">
    <source>
        <dbReference type="ARBA" id="ARBA00010876"/>
    </source>
</evidence>
<evidence type="ECO:0000259" key="11">
    <source>
        <dbReference type="SMART" id="SM00363"/>
    </source>
</evidence>
<dbReference type="PATRIC" id="fig|1249552.3.peg.1507"/>
<dbReference type="InterPro" id="IPR002942">
    <property type="entry name" value="S4_RNA-bd"/>
</dbReference>
<dbReference type="InterPro" id="IPR006224">
    <property type="entry name" value="PsdUridine_synth_RluA-like_CS"/>
</dbReference>
<dbReference type="RefSeq" id="WP_058021626.1">
    <property type="nucleotide sequence ID" value="NZ_CP013189.1"/>
</dbReference>
<dbReference type="InterPro" id="IPR036986">
    <property type="entry name" value="S4_RNA-bd_sf"/>
</dbReference>
<dbReference type="NCBIfam" id="TIGR00005">
    <property type="entry name" value="rluA_subfam"/>
    <property type="match status" value="1"/>
</dbReference>
<dbReference type="InterPro" id="IPR050188">
    <property type="entry name" value="RluA_PseudoU_synthase"/>
</dbReference>
<keyword evidence="6 9" id="KW-0413">Isomerase</keyword>
<dbReference type="GO" id="GO:0160141">
    <property type="term" value="F:23S rRNA pseudouridine(955/2504/2580) synthase activity"/>
    <property type="evidence" value="ECO:0007669"/>
    <property type="project" value="UniProtKB-EC"/>
</dbReference>
<dbReference type="PROSITE" id="PS50889">
    <property type="entry name" value="S4"/>
    <property type="match status" value="1"/>
</dbReference>
<reference evidence="12 13" key="1">
    <citation type="submission" date="2015-11" db="EMBL/GenBank/DDBJ databases">
        <authorList>
            <person name="Zhang Y."/>
            <person name="Guo Z."/>
        </authorList>
    </citation>
    <scope>NUCLEOTIDE SEQUENCE [LARGE SCALE GENOMIC DNA]</scope>
    <source>
        <strain evidence="12 13">KCTC 32221</strain>
    </source>
</reference>
<evidence type="ECO:0000256" key="4">
    <source>
        <dbReference type="ARBA" id="ARBA00022552"/>
    </source>
</evidence>
<dbReference type="InterPro" id="IPR006145">
    <property type="entry name" value="PsdUridine_synth_RsuA/RluA"/>
</dbReference>
<feature type="region of interest" description="Disordered" evidence="10">
    <location>
        <begin position="1"/>
        <end position="23"/>
    </location>
</feature>
<accession>A0A0S2KCX2</accession>
<feature type="domain" description="RNA-binding S4" evidence="11">
    <location>
        <begin position="37"/>
        <end position="96"/>
    </location>
</feature>
<organism evidence="12 13">
    <name type="scientific">Pseudohongiella spirulinae</name>
    <dbReference type="NCBI Taxonomy" id="1249552"/>
    <lineage>
        <taxon>Bacteria</taxon>
        <taxon>Pseudomonadati</taxon>
        <taxon>Pseudomonadota</taxon>
        <taxon>Gammaproteobacteria</taxon>
        <taxon>Pseudomonadales</taxon>
        <taxon>Pseudohongiellaceae</taxon>
        <taxon>Pseudohongiella</taxon>
    </lineage>
</organism>
<comment type="catalytic activity">
    <reaction evidence="9">
        <text>a uridine in RNA = a pseudouridine in RNA</text>
        <dbReference type="Rhea" id="RHEA:48348"/>
        <dbReference type="Rhea" id="RHEA-COMP:12068"/>
        <dbReference type="Rhea" id="RHEA-COMP:12069"/>
        <dbReference type="ChEBI" id="CHEBI:65314"/>
        <dbReference type="ChEBI" id="CHEBI:65315"/>
    </reaction>
</comment>
<dbReference type="STRING" id="1249552.PS2015_1503"/>
<dbReference type="Proteomes" id="UP000065641">
    <property type="component" value="Chromosome"/>
</dbReference>
<dbReference type="EC" id="5.4.99.-" evidence="9"/>
<evidence type="ECO:0000256" key="1">
    <source>
        <dbReference type="ARBA" id="ARBA00000381"/>
    </source>
</evidence>
<proteinExistence type="inferred from homology"/>
<dbReference type="GO" id="GO:0003723">
    <property type="term" value="F:RNA binding"/>
    <property type="evidence" value="ECO:0007669"/>
    <property type="project" value="UniProtKB-KW"/>
</dbReference>
<evidence type="ECO:0000256" key="10">
    <source>
        <dbReference type="SAM" id="MobiDB-lite"/>
    </source>
</evidence>
<dbReference type="Gene3D" id="3.10.290.10">
    <property type="entry name" value="RNA-binding S4 domain"/>
    <property type="match status" value="1"/>
</dbReference>
<dbReference type="OrthoDB" id="9807829at2"/>
<dbReference type="CDD" id="cd00165">
    <property type="entry name" value="S4"/>
    <property type="match status" value="1"/>
</dbReference>
<dbReference type="CDD" id="cd02869">
    <property type="entry name" value="PseudoU_synth_RluA_like"/>
    <property type="match status" value="1"/>
</dbReference>
<keyword evidence="13" id="KW-1185">Reference proteome</keyword>
<comment type="function">
    <text evidence="2">Responsible for synthesis of pseudouridine from uracil at positions 955, 2504 and 2580 in 23S ribosomal RNA.</text>
</comment>
<dbReference type="InterPro" id="IPR020103">
    <property type="entry name" value="PsdUridine_synth_cat_dom_sf"/>
</dbReference>
<keyword evidence="5 8" id="KW-0694">RNA-binding</keyword>
<comment type="catalytic activity">
    <reaction evidence="1">
        <text>uridine(955/2504/2580) in 23S rRNA = pseudouridine(955/2504/2580) in 23S rRNA</text>
        <dbReference type="Rhea" id="RHEA:42528"/>
        <dbReference type="Rhea" id="RHEA-COMP:10099"/>
        <dbReference type="Rhea" id="RHEA-COMP:10100"/>
        <dbReference type="ChEBI" id="CHEBI:65314"/>
        <dbReference type="ChEBI" id="CHEBI:65315"/>
        <dbReference type="EC" id="5.4.99.24"/>
    </reaction>
</comment>
<dbReference type="PANTHER" id="PTHR21600">
    <property type="entry name" value="MITOCHONDRIAL RNA PSEUDOURIDINE SYNTHASE"/>
    <property type="match status" value="1"/>
</dbReference>
<dbReference type="InterPro" id="IPR006225">
    <property type="entry name" value="PsdUridine_synth_RluC/D"/>
</dbReference>
<evidence type="ECO:0000256" key="8">
    <source>
        <dbReference type="PROSITE-ProRule" id="PRU00182"/>
    </source>
</evidence>